<protein>
    <submittedName>
        <fullName evidence="2">Uncharacterized protein</fullName>
    </submittedName>
</protein>
<evidence type="ECO:0000313" key="2">
    <source>
        <dbReference type="EMBL" id="ERK04369.1"/>
    </source>
</evidence>
<organism evidence="2 3">
    <name type="scientific">Treponema socranskii subsp. socranskii VPI DR56BR1116 = ATCC 35536</name>
    <dbReference type="NCBI Taxonomy" id="1125725"/>
    <lineage>
        <taxon>Bacteria</taxon>
        <taxon>Pseudomonadati</taxon>
        <taxon>Spirochaetota</taxon>
        <taxon>Spirochaetia</taxon>
        <taxon>Spirochaetales</taxon>
        <taxon>Treponemataceae</taxon>
        <taxon>Treponema</taxon>
    </lineage>
</organism>
<name>A0ABP2YMR8_TRESO</name>
<dbReference type="EMBL" id="AVQI01000023">
    <property type="protein sequence ID" value="ERK04369.1"/>
    <property type="molecule type" value="Genomic_DNA"/>
</dbReference>
<feature type="region of interest" description="Disordered" evidence="1">
    <location>
        <begin position="1"/>
        <end position="25"/>
    </location>
</feature>
<dbReference type="Proteomes" id="UP000016646">
    <property type="component" value="Unassembled WGS sequence"/>
</dbReference>
<evidence type="ECO:0000256" key="1">
    <source>
        <dbReference type="SAM" id="MobiDB-lite"/>
    </source>
</evidence>
<evidence type="ECO:0000313" key="3">
    <source>
        <dbReference type="Proteomes" id="UP000016646"/>
    </source>
</evidence>
<gene>
    <name evidence="2" type="ORF">HMPREF0860_0853</name>
</gene>
<reference evidence="2 3" key="1">
    <citation type="submission" date="2013-08" db="EMBL/GenBank/DDBJ databases">
        <authorList>
            <person name="Durkin A.S."/>
            <person name="Haft D.R."/>
            <person name="McCorrison J."/>
            <person name="Torralba M."/>
            <person name="Gillis M."/>
            <person name="Haft D.H."/>
            <person name="Methe B."/>
            <person name="Sutton G."/>
            <person name="Nelson K.E."/>
        </authorList>
    </citation>
    <scope>NUCLEOTIDE SEQUENCE [LARGE SCALE GENOMIC DNA]</scope>
    <source>
        <strain evidence="2 3">ATCC 35536</strain>
    </source>
</reference>
<accession>A0ABP2YMR8</accession>
<keyword evidence="3" id="KW-1185">Reference proteome</keyword>
<comment type="caution">
    <text evidence="2">The sequence shown here is derived from an EMBL/GenBank/DDBJ whole genome shotgun (WGS) entry which is preliminary data.</text>
</comment>
<proteinExistence type="predicted"/>
<feature type="non-terminal residue" evidence="2">
    <location>
        <position position="57"/>
    </location>
</feature>
<sequence>MKQKKGIGKSDGKPNAGGAARGTQSRKAADYQAAFKLCGKEQRAFVAAARAFRLERS</sequence>